<dbReference type="AlphaFoldDB" id="A0A2W2AR06"/>
<evidence type="ECO:0000313" key="3">
    <source>
        <dbReference type="EMBL" id="PZF77821.1"/>
    </source>
</evidence>
<dbReference type="RefSeq" id="WP_111196569.1">
    <property type="nucleotide sequence ID" value="NZ_QKVK01000002.1"/>
</dbReference>
<keyword evidence="1" id="KW-0560">Oxidoreductase</keyword>
<accession>A0A2W2AR06</accession>
<evidence type="ECO:0000256" key="1">
    <source>
        <dbReference type="RuleBase" id="RU003682"/>
    </source>
</evidence>
<dbReference type="PROSITE" id="PS51471">
    <property type="entry name" value="FE2OG_OXY"/>
    <property type="match status" value="1"/>
</dbReference>
<keyword evidence="1" id="KW-0479">Metal-binding</keyword>
<dbReference type="InterPro" id="IPR005123">
    <property type="entry name" value="Oxoglu/Fe-dep_dioxygenase_dom"/>
</dbReference>
<dbReference type="Proteomes" id="UP000248795">
    <property type="component" value="Unassembled WGS sequence"/>
</dbReference>
<dbReference type="InterPro" id="IPR056470">
    <property type="entry name" value="BesD/HalB-like"/>
</dbReference>
<dbReference type="EMBL" id="QKVK01000002">
    <property type="protein sequence ID" value="PZF77821.1"/>
    <property type="molecule type" value="Genomic_DNA"/>
</dbReference>
<dbReference type="GO" id="GO:0016491">
    <property type="term" value="F:oxidoreductase activity"/>
    <property type="evidence" value="ECO:0007669"/>
    <property type="project" value="UniProtKB-KW"/>
</dbReference>
<dbReference type="SUPFAM" id="SSF51197">
    <property type="entry name" value="Clavaminate synthase-like"/>
    <property type="match status" value="1"/>
</dbReference>
<gene>
    <name evidence="3" type="ORF">DK847_05180</name>
</gene>
<proteinExistence type="inferred from homology"/>
<keyword evidence="1" id="KW-0408">Iron</keyword>
<protein>
    <submittedName>
        <fullName evidence="3">2OG-Fe(II) oxygenase</fullName>
    </submittedName>
</protein>
<sequence length="262" mass="30060">MRHILDLDRYPLDRPGTPEWHALVERCRQDLARDGMYNLAGFVRPEALKQAVDEIRPVMDTLSFTHKRRHNIYFRKDIPGLPPDHPALALCETINHTVCADQILQSVPVWIYEWSHFITFLAATMEKEALYPARDSLARVNIMSYREGEALNWHFDRSEFTTTLLLQAPEQGGEFIYRSELRSDTDPNYEGVAKLLRGEDPEVKTLTLAAGTLNVFRGKNTAHKVGTVKGARDRMIAVFSYFDRPGVVFSREDQMGFYGRTA</sequence>
<comment type="caution">
    <text evidence="3">The sequence shown here is derived from an EMBL/GenBank/DDBJ whole genome shotgun (WGS) entry which is preliminary data.</text>
</comment>
<comment type="similarity">
    <text evidence="1">Belongs to the iron/ascorbate-dependent oxidoreductase family.</text>
</comment>
<keyword evidence="4" id="KW-1185">Reference proteome</keyword>
<evidence type="ECO:0000259" key="2">
    <source>
        <dbReference type="PROSITE" id="PS51471"/>
    </source>
</evidence>
<dbReference type="GO" id="GO:0046872">
    <property type="term" value="F:metal ion binding"/>
    <property type="evidence" value="ECO:0007669"/>
    <property type="project" value="UniProtKB-KW"/>
</dbReference>
<reference evidence="4" key="1">
    <citation type="submission" date="2018-06" db="EMBL/GenBank/DDBJ databases">
        <title>Aestuariibacter litoralis strain KCTC 52945T.</title>
        <authorList>
            <person name="Li X."/>
            <person name="Salam N."/>
            <person name="Li J.-L."/>
            <person name="Chen Y.-M."/>
            <person name="Yang Z.-W."/>
            <person name="Zhang L.-Y."/>
            <person name="Han M.-X."/>
            <person name="Xiao M."/>
            <person name="Li W.-J."/>
        </authorList>
    </citation>
    <scope>NUCLEOTIDE SEQUENCE [LARGE SCALE GENOMIC DNA]</scope>
    <source>
        <strain evidence="4">KCTC 52945</strain>
    </source>
</reference>
<dbReference type="Pfam" id="PF23169">
    <property type="entry name" value="HalD"/>
    <property type="match status" value="1"/>
</dbReference>
<evidence type="ECO:0000313" key="4">
    <source>
        <dbReference type="Proteomes" id="UP000248795"/>
    </source>
</evidence>
<organism evidence="3 4">
    <name type="scientific">Aestuariivirga litoralis</name>
    <dbReference type="NCBI Taxonomy" id="2650924"/>
    <lineage>
        <taxon>Bacteria</taxon>
        <taxon>Pseudomonadati</taxon>
        <taxon>Pseudomonadota</taxon>
        <taxon>Alphaproteobacteria</taxon>
        <taxon>Hyphomicrobiales</taxon>
        <taxon>Aestuariivirgaceae</taxon>
        <taxon>Aestuariivirga</taxon>
    </lineage>
</organism>
<name>A0A2W2AR06_9HYPH</name>
<dbReference type="Gene3D" id="2.60.120.620">
    <property type="entry name" value="q2cbj1_9rhob like domain"/>
    <property type="match status" value="1"/>
</dbReference>
<feature type="domain" description="Fe2OG dioxygenase" evidence="2">
    <location>
        <begin position="136"/>
        <end position="245"/>
    </location>
</feature>